<organism evidence="2 3">
    <name type="scientific">Mytilus edulis</name>
    <name type="common">Blue mussel</name>
    <dbReference type="NCBI Taxonomy" id="6550"/>
    <lineage>
        <taxon>Eukaryota</taxon>
        <taxon>Metazoa</taxon>
        <taxon>Spiralia</taxon>
        <taxon>Lophotrochozoa</taxon>
        <taxon>Mollusca</taxon>
        <taxon>Bivalvia</taxon>
        <taxon>Autobranchia</taxon>
        <taxon>Pteriomorphia</taxon>
        <taxon>Mytilida</taxon>
        <taxon>Mytiloidea</taxon>
        <taxon>Mytilidae</taxon>
        <taxon>Mytilinae</taxon>
        <taxon>Mytilus</taxon>
    </lineage>
</organism>
<protein>
    <submittedName>
        <fullName evidence="2">Uncharacterized protein</fullName>
    </submittedName>
</protein>
<dbReference type="Proteomes" id="UP000683360">
    <property type="component" value="Unassembled WGS sequence"/>
</dbReference>
<gene>
    <name evidence="2" type="ORF">MEDL_31426</name>
</gene>
<evidence type="ECO:0000256" key="1">
    <source>
        <dbReference type="SAM" id="Coils"/>
    </source>
</evidence>
<dbReference type="PANTHER" id="PTHR14187:SF5">
    <property type="entry name" value="HEAT SHOCK 70 KDA PROTEIN 12A"/>
    <property type="match status" value="1"/>
</dbReference>
<reference evidence="2" key="1">
    <citation type="submission" date="2021-03" db="EMBL/GenBank/DDBJ databases">
        <authorList>
            <person name="Bekaert M."/>
        </authorList>
    </citation>
    <scope>NUCLEOTIDE SEQUENCE</scope>
</reference>
<name>A0A8S3SI21_MYTED</name>
<keyword evidence="3" id="KW-1185">Reference proteome</keyword>
<feature type="coiled-coil region" evidence="1">
    <location>
        <begin position="97"/>
        <end position="152"/>
    </location>
</feature>
<dbReference type="PANTHER" id="PTHR14187">
    <property type="entry name" value="ALPHA KINASE/ELONGATION FACTOR 2 KINASE"/>
    <property type="match status" value="1"/>
</dbReference>
<comment type="caution">
    <text evidence="2">The sequence shown here is derived from an EMBL/GenBank/DDBJ whole genome shotgun (WGS) entry which is preliminary data.</text>
</comment>
<evidence type="ECO:0000313" key="3">
    <source>
        <dbReference type="Proteomes" id="UP000683360"/>
    </source>
</evidence>
<proteinExistence type="predicted"/>
<dbReference type="AlphaFoldDB" id="A0A8S3SI21"/>
<dbReference type="OrthoDB" id="6150883at2759"/>
<dbReference type="EMBL" id="CAJPWZ010001575">
    <property type="protein sequence ID" value="CAG2217759.1"/>
    <property type="molecule type" value="Genomic_DNA"/>
</dbReference>
<sequence>MQNECGFISQPDITDFWNLDSIGITDQSENPDDEKPIQSIAEIKKQENVKFEFIPTNENPADVSTRGTSTNKLAIHRLWWHGPVWLNCAEGSWKFIFKETETEIELLTNAVKEKEMLACELQKENNDLNKGLRQKQAKIEKLSQQFREWSMASTVCLFCAAIDIGTTYTRVAFSSRDDSKRQAPLISTMIWPGSKLLSFKAPTAVLLDSNQKFVAFGYEAENMYSELVAYKEHEEYYYFHRFKMLLCDRVSIKFENLRFKNDQCVFSEDRFWA</sequence>
<dbReference type="Gene3D" id="3.30.420.40">
    <property type="match status" value="1"/>
</dbReference>
<keyword evidence="1" id="KW-0175">Coiled coil</keyword>
<accession>A0A8S3SI21</accession>
<evidence type="ECO:0000313" key="2">
    <source>
        <dbReference type="EMBL" id="CAG2217759.1"/>
    </source>
</evidence>